<dbReference type="Proteomes" id="UP000029518">
    <property type="component" value="Chromosome"/>
</dbReference>
<name>A0A089L4E1_PAEBO</name>
<evidence type="ECO:0000313" key="6">
    <source>
        <dbReference type="EMBL" id="AIQ56341.1"/>
    </source>
</evidence>
<dbReference type="Pfam" id="PF00356">
    <property type="entry name" value="LacI"/>
    <property type="match status" value="1"/>
</dbReference>
<accession>A0A089L4E1</accession>
<proteinExistence type="predicted"/>
<dbReference type="SMART" id="SM00354">
    <property type="entry name" value="HTH_LACI"/>
    <property type="match status" value="1"/>
</dbReference>
<sequence length="334" mass="37439">MRRKVTIQSIADFTGLSKFAVSRALSGKPGVSSQTRDMIFKAAGQLGYFKDSITAQPPGELIDLDARKWSGTILILFPNIRYQNPDSLYWGPLFNGISTRLDQRGINVLTLTEPKDDSMFSLLNPEAIMGVITVGSISTPILVEIRSLGIPVMMVDHYDPGFPCDSIFTDNLSCMRELMNLVINKGYRNYQFLGNIRDAQSFYERFLVFRAALEDNDIELKQNPSLNGPEIENFRETFAAAVTEHGLPEVFVCANDIYALFALETMEIMGMPVPDNLVFTGFDNTHPNLPFLATVNVNKQLLGTRAVDHMLWRILNPGTSYEKILIQADLIVRD</sequence>
<dbReference type="Gene3D" id="1.10.260.40">
    <property type="entry name" value="lambda repressor-like DNA-binding domains"/>
    <property type="match status" value="1"/>
</dbReference>
<dbReference type="InterPro" id="IPR028082">
    <property type="entry name" value="Peripla_BP_I"/>
</dbReference>
<evidence type="ECO:0000313" key="7">
    <source>
        <dbReference type="Proteomes" id="UP000029518"/>
    </source>
</evidence>
<dbReference type="AlphaFoldDB" id="A0A089L4E1"/>
<dbReference type="InterPro" id="IPR010982">
    <property type="entry name" value="Lambda_DNA-bd_dom_sf"/>
</dbReference>
<evidence type="ECO:0000256" key="4">
    <source>
        <dbReference type="ARBA" id="ARBA00023163"/>
    </source>
</evidence>
<keyword evidence="7" id="KW-1185">Reference proteome</keyword>
<keyword evidence="1" id="KW-0678">Repressor</keyword>
<dbReference type="GO" id="GO:0000976">
    <property type="term" value="F:transcription cis-regulatory region binding"/>
    <property type="evidence" value="ECO:0007669"/>
    <property type="project" value="TreeGrafter"/>
</dbReference>
<organism evidence="6 7">
    <name type="scientific">Paenibacillus borealis</name>
    <dbReference type="NCBI Taxonomy" id="160799"/>
    <lineage>
        <taxon>Bacteria</taxon>
        <taxon>Bacillati</taxon>
        <taxon>Bacillota</taxon>
        <taxon>Bacilli</taxon>
        <taxon>Bacillales</taxon>
        <taxon>Paenibacillaceae</taxon>
        <taxon>Paenibacillus</taxon>
    </lineage>
</organism>
<dbReference type="Gene3D" id="3.40.50.2300">
    <property type="match status" value="2"/>
</dbReference>
<dbReference type="PANTHER" id="PTHR30146">
    <property type="entry name" value="LACI-RELATED TRANSCRIPTIONAL REPRESSOR"/>
    <property type="match status" value="1"/>
</dbReference>
<evidence type="ECO:0000256" key="3">
    <source>
        <dbReference type="ARBA" id="ARBA00023125"/>
    </source>
</evidence>
<dbReference type="EMBL" id="CP009285">
    <property type="protein sequence ID" value="AIQ56341.1"/>
    <property type="molecule type" value="Genomic_DNA"/>
</dbReference>
<keyword evidence="4" id="KW-0804">Transcription</keyword>
<dbReference type="PROSITE" id="PS50932">
    <property type="entry name" value="HTH_LACI_2"/>
    <property type="match status" value="1"/>
</dbReference>
<dbReference type="KEGG" id="pbd:PBOR_04870"/>
<keyword evidence="3" id="KW-0238">DNA-binding</keyword>
<protein>
    <submittedName>
        <fullName evidence="6">Transcriptional regulator</fullName>
    </submittedName>
</protein>
<dbReference type="OrthoDB" id="2026446at2"/>
<dbReference type="SUPFAM" id="SSF53822">
    <property type="entry name" value="Periplasmic binding protein-like I"/>
    <property type="match status" value="1"/>
</dbReference>
<gene>
    <name evidence="6" type="ORF">PBOR_04870</name>
</gene>
<keyword evidence="2" id="KW-0805">Transcription regulation</keyword>
<evidence type="ECO:0000256" key="2">
    <source>
        <dbReference type="ARBA" id="ARBA00023015"/>
    </source>
</evidence>
<dbReference type="PANTHER" id="PTHR30146:SF148">
    <property type="entry name" value="HTH-TYPE TRANSCRIPTIONAL REPRESSOR PURR-RELATED"/>
    <property type="match status" value="1"/>
</dbReference>
<reference evidence="6" key="1">
    <citation type="submission" date="2014-08" db="EMBL/GenBank/DDBJ databases">
        <title>Comparative genomics of the Paenibacillus odorifer group.</title>
        <authorList>
            <person name="den Bakker H.C."/>
            <person name="Tsai Y.-C.Y.-C."/>
            <person name="Martin N."/>
            <person name="Korlach J."/>
            <person name="Wiedmann M."/>
        </authorList>
    </citation>
    <scope>NUCLEOTIDE SEQUENCE [LARGE SCALE GENOMIC DNA]</scope>
    <source>
        <strain evidence="6">DSM 13188</strain>
    </source>
</reference>
<dbReference type="SUPFAM" id="SSF47413">
    <property type="entry name" value="lambda repressor-like DNA-binding domains"/>
    <property type="match status" value="1"/>
</dbReference>
<dbReference type="CDD" id="cd01392">
    <property type="entry name" value="HTH_LacI"/>
    <property type="match status" value="1"/>
</dbReference>
<evidence type="ECO:0000256" key="1">
    <source>
        <dbReference type="ARBA" id="ARBA00022491"/>
    </source>
</evidence>
<dbReference type="InterPro" id="IPR001761">
    <property type="entry name" value="Peripla_BP/Lac1_sug-bd_dom"/>
</dbReference>
<dbReference type="Pfam" id="PF00532">
    <property type="entry name" value="Peripla_BP_1"/>
    <property type="match status" value="1"/>
</dbReference>
<dbReference type="InterPro" id="IPR000843">
    <property type="entry name" value="HTH_LacI"/>
</dbReference>
<dbReference type="HOGENOM" id="CLU_037628_6_2_9"/>
<feature type="domain" description="HTH lacI-type" evidence="5">
    <location>
        <begin position="5"/>
        <end position="48"/>
    </location>
</feature>
<evidence type="ECO:0000259" key="5">
    <source>
        <dbReference type="PROSITE" id="PS50932"/>
    </source>
</evidence>
<dbReference type="RefSeq" id="WP_042210693.1">
    <property type="nucleotide sequence ID" value="NZ_CP009285.1"/>
</dbReference>
<dbReference type="GO" id="GO:0003700">
    <property type="term" value="F:DNA-binding transcription factor activity"/>
    <property type="evidence" value="ECO:0007669"/>
    <property type="project" value="TreeGrafter"/>
</dbReference>